<dbReference type="InterPro" id="IPR006638">
    <property type="entry name" value="Elp3/MiaA/NifB-like_rSAM"/>
</dbReference>
<dbReference type="NCBIfam" id="TIGR00089">
    <property type="entry name" value="MiaB/RimO family radical SAM methylthiotransferase"/>
    <property type="match status" value="1"/>
</dbReference>
<evidence type="ECO:0000259" key="15">
    <source>
        <dbReference type="PROSITE" id="PS50926"/>
    </source>
</evidence>
<protein>
    <recommendedName>
        <fullName evidence="11 14">tRNA-2-methylthio-N(6)-dimethylallyladenosine synthase</fullName>
        <ecNumber evidence="10 14">2.8.4.3</ecNumber>
    </recommendedName>
    <alternativeName>
        <fullName evidence="13 14">(Dimethylallyl)adenosine tRNA methylthiotransferase MiaB</fullName>
    </alternativeName>
    <alternativeName>
        <fullName evidence="12 14">tRNA-i(6)A37 methylthiotransferase</fullName>
    </alternativeName>
</protein>
<evidence type="ECO:0000259" key="16">
    <source>
        <dbReference type="PROSITE" id="PS51449"/>
    </source>
</evidence>
<evidence type="ECO:0000256" key="13">
    <source>
        <dbReference type="ARBA" id="ARBA00081141"/>
    </source>
</evidence>
<dbReference type="Pfam" id="PF01938">
    <property type="entry name" value="TRAM"/>
    <property type="match status" value="1"/>
</dbReference>
<dbReference type="Gene3D" id="3.80.30.20">
    <property type="entry name" value="tm_1862 like domain"/>
    <property type="match status" value="1"/>
</dbReference>
<feature type="domain" description="TRAM" evidence="15">
    <location>
        <begin position="368"/>
        <end position="430"/>
    </location>
</feature>
<dbReference type="PANTHER" id="PTHR43020">
    <property type="entry name" value="CDK5 REGULATORY SUBUNIT-ASSOCIATED PROTEIN 1"/>
    <property type="match status" value="1"/>
</dbReference>
<name>A0A8J6YNR0_9PROT</name>
<dbReference type="InterPro" id="IPR038135">
    <property type="entry name" value="Methylthiotransferase_N_sf"/>
</dbReference>
<comment type="caution">
    <text evidence="14">Lacks conserved residue(s) required for the propagation of feature annotation.</text>
</comment>
<evidence type="ECO:0000256" key="8">
    <source>
        <dbReference type="ARBA" id="ARBA00023004"/>
    </source>
</evidence>
<evidence type="ECO:0000256" key="11">
    <source>
        <dbReference type="ARBA" id="ARBA00068570"/>
    </source>
</evidence>
<evidence type="ECO:0000256" key="2">
    <source>
        <dbReference type="ARBA" id="ARBA00022485"/>
    </source>
</evidence>
<dbReference type="NCBIfam" id="TIGR01574">
    <property type="entry name" value="miaB-methiolase"/>
    <property type="match status" value="1"/>
</dbReference>
<dbReference type="GO" id="GO:0051539">
    <property type="term" value="F:4 iron, 4 sulfur cluster binding"/>
    <property type="evidence" value="ECO:0007669"/>
    <property type="project" value="UniProtKB-UniRule"/>
</dbReference>
<evidence type="ECO:0000256" key="14">
    <source>
        <dbReference type="HAMAP-Rule" id="MF_01864"/>
    </source>
</evidence>
<dbReference type="PANTHER" id="PTHR43020:SF2">
    <property type="entry name" value="MITOCHONDRIAL TRNA METHYLTHIOTRANSFERASE CDK5RAP1"/>
    <property type="match status" value="1"/>
</dbReference>
<dbReference type="SFLD" id="SFLDG01082">
    <property type="entry name" value="B12-binding_domain_containing"/>
    <property type="match status" value="1"/>
</dbReference>
<evidence type="ECO:0000256" key="5">
    <source>
        <dbReference type="ARBA" id="ARBA00022691"/>
    </source>
</evidence>
<dbReference type="PROSITE" id="PS50926">
    <property type="entry name" value="TRAM"/>
    <property type="match status" value="1"/>
</dbReference>
<feature type="domain" description="Radical SAM core" evidence="17">
    <location>
        <begin position="133"/>
        <end position="365"/>
    </location>
</feature>
<evidence type="ECO:0000256" key="10">
    <source>
        <dbReference type="ARBA" id="ARBA00033765"/>
    </source>
</evidence>
<dbReference type="FunFam" id="3.80.30.20:FF:000001">
    <property type="entry name" value="tRNA-2-methylthio-N(6)-dimethylallyladenosine synthase 2"/>
    <property type="match status" value="1"/>
</dbReference>
<accession>A0A8J6YNR0</accession>
<keyword evidence="8 14" id="KW-0408">Iron</keyword>
<feature type="binding site" evidence="14">
    <location>
        <position position="151"/>
    </location>
    <ligand>
        <name>[4Fe-4S] cluster</name>
        <dbReference type="ChEBI" id="CHEBI:49883"/>
        <label>2</label>
        <note>4Fe-4S-S-AdoMet</note>
    </ligand>
</feature>
<comment type="caution">
    <text evidence="18">The sequence shown here is derived from an EMBL/GenBank/DDBJ whole genome shotgun (WGS) entry which is preliminary data.</text>
</comment>
<evidence type="ECO:0000256" key="3">
    <source>
        <dbReference type="ARBA" id="ARBA00022490"/>
    </source>
</evidence>
<feature type="domain" description="MTTase N-terminal" evidence="16">
    <location>
        <begin position="1"/>
        <end position="110"/>
    </location>
</feature>
<comment type="function">
    <text evidence="1 14">Catalyzes the methylthiolation of N6-(dimethylallyl)adenosine (i(6)A), leading to the formation of 2-methylthio-N6-(dimethylallyl)adenosine (ms(2)i(6)A) at position 37 in tRNAs that read codons beginning with uridine.</text>
</comment>
<dbReference type="Pfam" id="PF04055">
    <property type="entry name" value="Radical_SAM"/>
    <property type="match status" value="1"/>
</dbReference>
<organism evidence="18 19">
    <name type="scientific">Phaeovibrio sulfidiphilus</name>
    <dbReference type="NCBI Taxonomy" id="1220600"/>
    <lineage>
        <taxon>Bacteria</taxon>
        <taxon>Pseudomonadati</taxon>
        <taxon>Pseudomonadota</taxon>
        <taxon>Alphaproteobacteria</taxon>
        <taxon>Rhodospirillales</taxon>
        <taxon>Rhodospirillaceae</taxon>
        <taxon>Phaeovibrio</taxon>
    </lineage>
</organism>
<comment type="catalytic activity">
    <reaction evidence="14">
        <text>N(6)-dimethylallyladenosine(37) in tRNA + (sulfur carrier)-SH + AH2 + 2 S-adenosyl-L-methionine = 2-methylsulfanyl-N(6)-dimethylallyladenosine(37) in tRNA + (sulfur carrier)-H + 5'-deoxyadenosine + L-methionine + A + S-adenosyl-L-homocysteine + 2 H(+)</text>
        <dbReference type="Rhea" id="RHEA:37067"/>
        <dbReference type="Rhea" id="RHEA-COMP:10375"/>
        <dbReference type="Rhea" id="RHEA-COMP:10376"/>
        <dbReference type="Rhea" id="RHEA-COMP:14737"/>
        <dbReference type="Rhea" id="RHEA-COMP:14739"/>
        <dbReference type="ChEBI" id="CHEBI:13193"/>
        <dbReference type="ChEBI" id="CHEBI:15378"/>
        <dbReference type="ChEBI" id="CHEBI:17319"/>
        <dbReference type="ChEBI" id="CHEBI:17499"/>
        <dbReference type="ChEBI" id="CHEBI:29917"/>
        <dbReference type="ChEBI" id="CHEBI:57844"/>
        <dbReference type="ChEBI" id="CHEBI:57856"/>
        <dbReference type="ChEBI" id="CHEBI:59789"/>
        <dbReference type="ChEBI" id="CHEBI:64428"/>
        <dbReference type="ChEBI" id="CHEBI:74415"/>
        <dbReference type="ChEBI" id="CHEBI:74417"/>
        <dbReference type="EC" id="2.8.4.3"/>
    </reaction>
</comment>
<dbReference type="Gene3D" id="3.40.50.12160">
    <property type="entry name" value="Methylthiotransferase, N-terminal domain"/>
    <property type="match status" value="1"/>
</dbReference>
<keyword evidence="3 14" id="KW-0963">Cytoplasm</keyword>
<comment type="cofactor">
    <cofactor evidence="14">
        <name>[4Fe-4S] cluster</name>
        <dbReference type="ChEBI" id="CHEBI:49883"/>
    </cofactor>
    <text evidence="14">Binds 2 [4Fe-4S] clusters. One cluster is coordinated with 3 cysteines and an exchangeable S-adenosyl-L-methionine.</text>
</comment>
<keyword evidence="19" id="KW-1185">Reference proteome</keyword>
<dbReference type="GO" id="GO:0005829">
    <property type="term" value="C:cytosol"/>
    <property type="evidence" value="ECO:0007669"/>
    <property type="project" value="TreeGrafter"/>
</dbReference>
<evidence type="ECO:0000259" key="17">
    <source>
        <dbReference type="PROSITE" id="PS51918"/>
    </source>
</evidence>
<dbReference type="PROSITE" id="PS51918">
    <property type="entry name" value="RADICAL_SAM"/>
    <property type="match status" value="1"/>
</dbReference>
<dbReference type="EC" id="2.8.4.3" evidence="10 14"/>
<proteinExistence type="inferred from homology"/>
<dbReference type="CDD" id="cd01335">
    <property type="entry name" value="Radical_SAM"/>
    <property type="match status" value="1"/>
</dbReference>
<keyword evidence="9 14" id="KW-0411">Iron-sulfur</keyword>
<evidence type="ECO:0000313" key="19">
    <source>
        <dbReference type="Proteomes" id="UP000631034"/>
    </source>
</evidence>
<dbReference type="InterPro" id="IPR005839">
    <property type="entry name" value="Methylthiotransferase"/>
</dbReference>
<dbReference type="GO" id="GO:0035597">
    <property type="term" value="F:tRNA-2-methylthio-N(6)-dimethylallyladenosine(37) synthase activity"/>
    <property type="evidence" value="ECO:0007669"/>
    <property type="project" value="UniProtKB-EC"/>
</dbReference>
<comment type="subunit">
    <text evidence="14">Monomer.</text>
</comment>
<dbReference type="GO" id="GO:0046872">
    <property type="term" value="F:metal ion binding"/>
    <property type="evidence" value="ECO:0007669"/>
    <property type="project" value="UniProtKB-KW"/>
</dbReference>
<reference evidence="18" key="1">
    <citation type="submission" date="2020-10" db="EMBL/GenBank/DDBJ databases">
        <title>Genome sequence of the unusual species of purple photosynthetic bacteria, Phaeovibrio sulfidiphilus DSM 23193, type strain.</title>
        <authorList>
            <person name="Kyndt J.A."/>
            <person name="Meyer T.E."/>
        </authorList>
    </citation>
    <scope>NUCLEOTIDE SEQUENCE</scope>
    <source>
        <strain evidence="18">DSM 23193</strain>
    </source>
</reference>
<dbReference type="SMART" id="SM00729">
    <property type="entry name" value="Elp3"/>
    <property type="match status" value="1"/>
</dbReference>
<sequence length="441" mass="48115">MNVYDAARMTDMLAPLGYAPTGDAAEADLVVLNTCHIREKAAEKVFSDLGRLRLIKDERSKNGKRTVVAVAGCVAQAQGEKLIERAPVVDVVVGPQVYHRLPEMLARIERQAGRAIDTSFPEIPKFDYLPAPTTAGPSAFLSIQEGCDKFCAYCVVPYTRGAEYSRPVADIVSEARGLVDQGAREITLLGQNVNAYHGEDEGGRASSLGRLLERLAAIDGLERLRYTTSHPRDVDDSLVEAHRDIPALMPLVHLPVQSGSDRMLSAMNRGHTRAEYLATIDRLRSARDDMAFASDFIVGHPGETEEDFQDTLSLVDAVGFVHSYAFKFSPRPGTPAAALPDSVTAEEKSDRLSRLLKHLAAVQSEQNHRMIGRVVPVLLDRPGRQDGQLLGRSPWMQPVHLRAPDARMGDMITVRITAAGPLSLSGTPFTAPDIEALRHSA</sequence>
<dbReference type="InterPro" id="IPR007197">
    <property type="entry name" value="rSAM"/>
</dbReference>
<evidence type="ECO:0000256" key="9">
    <source>
        <dbReference type="ARBA" id="ARBA00023014"/>
    </source>
</evidence>
<keyword evidence="4 14" id="KW-0808">Transferase</keyword>
<dbReference type="InterPro" id="IPR058240">
    <property type="entry name" value="rSAM_sf"/>
</dbReference>
<dbReference type="Proteomes" id="UP000631034">
    <property type="component" value="Unassembled WGS sequence"/>
</dbReference>
<evidence type="ECO:0000313" key="18">
    <source>
        <dbReference type="EMBL" id="MBE1237975.1"/>
    </source>
</evidence>
<dbReference type="PROSITE" id="PS51449">
    <property type="entry name" value="MTTASE_N"/>
    <property type="match status" value="1"/>
</dbReference>
<dbReference type="SFLD" id="SFLDG01061">
    <property type="entry name" value="methylthiotransferase"/>
    <property type="match status" value="1"/>
</dbReference>
<dbReference type="AlphaFoldDB" id="A0A8J6YNR0"/>
<gene>
    <name evidence="14 18" type="primary">miaB</name>
    <name evidence="18" type="ORF">IHV25_10015</name>
</gene>
<evidence type="ECO:0000256" key="7">
    <source>
        <dbReference type="ARBA" id="ARBA00022723"/>
    </source>
</evidence>
<dbReference type="InterPro" id="IPR020612">
    <property type="entry name" value="Methylthiotransferase_CS"/>
</dbReference>
<dbReference type="Pfam" id="PF00919">
    <property type="entry name" value="UPF0004"/>
    <property type="match status" value="1"/>
</dbReference>
<dbReference type="FunFam" id="3.40.50.12160:FF:000003">
    <property type="entry name" value="CDK5 regulatory subunit-associated protein 1"/>
    <property type="match status" value="1"/>
</dbReference>
<dbReference type="InterPro" id="IPR013848">
    <property type="entry name" value="Methylthiotransferase_N"/>
</dbReference>
<feature type="binding site" evidence="14">
    <location>
        <position position="154"/>
    </location>
    <ligand>
        <name>[4Fe-4S] cluster</name>
        <dbReference type="ChEBI" id="CHEBI:49883"/>
        <label>2</label>
        <note>4Fe-4S-S-AdoMet</note>
    </ligand>
</feature>
<evidence type="ECO:0000256" key="12">
    <source>
        <dbReference type="ARBA" id="ARBA00080698"/>
    </source>
</evidence>
<keyword evidence="2 14" id="KW-0004">4Fe-4S</keyword>
<feature type="binding site" evidence="14">
    <location>
        <position position="147"/>
    </location>
    <ligand>
        <name>[4Fe-4S] cluster</name>
        <dbReference type="ChEBI" id="CHEBI:49883"/>
        <label>2</label>
        <note>4Fe-4S-S-AdoMet</note>
    </ligand>
</feature>
<keyword evidence="5 14" id="KW-0949">S-adenosyl-L-methionine</keyword>
<dbReference type="InterPro" id="IPR023404">
    <property type="entry name" value="rSAM_horseshoe"/>
</dbReference>
<dbReference type="PROSITE" id="PS01278">
    <property type="entry name" value="MTTASE_RADICAL"/>
    <property type="match status" value="1"/>
</dbReference>
<dbReference type="InterPro" id="IPR002792">
    <property type="entry name" value="TRAM_dom"/>
</dbReference>
<comment type="subcellular location">
    <subcellularLocation>
        <location evidence="14">Cytoplasm</location>
    </subcellularLocation>
</comment>
<keyword evidence="6 14" id="KW-0819">tRNA processing</keyword>
<keyword evidence="7 14" id="KW-0479">Metal-binding</keyword>
<dbReference type="SUPFAM" id="SSF102114">
    <property type="entry name" value="Radical SAM enzymes"/>
    <property type="match status" value="1"/>
</dbReference>
<evidence type="ECO:0000256" key="4">
    <source>
        <dbReference type="ARBA" id="ARBA00022679"/>
    </source>
</evidence>
<evidence type="ECO:0000256" key="1">
    <source>
        <dbReference type="ARBA" id="ARBA00003234"/>
    </source>
</evidence>
<dbReference type="InterPro" id="IPR006463">
    <property type="entry name" value="MiaB_methiolase"/>
</dbReference>
<dbReference type="EMBL" id="JACZHT010000010">
    <property type="protein sequence ID" value="MBE1237975.1"/>
    <property type="molecule type" value="Genomic_DNA"/>
</dbReference>
<comment type="similarity">
    <text evidence="14">Belongs to the methylthiotransferase family. MiaB subfamily.</text>
</comment>
<dbReference type="SFLD" id="SFLDS00029">
    <property type="entry name" value="Radical_SAM"/>
    <property type="match status" value="1"/>
</dbReference>
<dbReference type="HAMAP" id="MF_01864">
    <property type="entry name" value="tRNA_metthiotr_MiaB"/>
    <property type="match status" value="1"/>
</dbReference>
<evidence type="ECO:0000256" key="6">
    <source>
        <dbReference type="ARBA" id="ARBA00022694"/>
    </source>
</evidence>